<evidence type="ECO:0008006" key="3">
    <source>
        <dbReference type="Google" id="ProtNLM"/>
    </source>
</evidence>
<reference evidence="1 2" key="1">
    <citation type="journal article" date="2022" name="bioRxiv">
        <title>Genomics of Preaxostyla Flagellates Illuminates Evolutionary Transitions and the Path Towards Mitochondrial Loss.</title>
        <authorList>
            <person name="Novak L.V.F."/>
            <person name="Treitli S.C."/>
            <person name="Pyrih J."/>
            <person name="Halakuc P."/>
            <person name="Pipaliya S.V."/>
            <person name="Vacek V."/>
            <person name="Brzon O."/>
            <person name="Soukal P."/>
            <person name="Eme L."/>
            <person name="Dacks J.B."/>
            <person name="Karnkowska A."/>
            <person name="Elias M."/>
            <person name="Hampl V."/>
        </authorList>
    </citation>
    <scope>NUCLEOTIDE SEQUENCE [LARGE SCALE GENOMIC DNA]</scope>
    <source>
        <strain evidence="1">NAU3</strain>
        <tissue evidence="1">Gut</tissue>
    </source>
</reference>
<keyword evidence="2" id="KW-1185">Reference proteome</keyword>
<dbReference type="EMBL" id="JARBJD010000002">
    <property type="protein sequence ID" value="KAK2964603.1"/>
    <property type="molecule type" value="Genomic_DNA"/>
</dbReference>
<evidence type="ECO:0000313" key="2">
    <source>
        <dbReference type="Proteomes" id="UP001281761"/>
    </source>
</evidence>
<dbReference type="Proteomes" id="UP001281761">
    <property type="component" value="Unassembled WGS sequence"/>
</dbReference>
<name>A0ABQ9YLG5_9EUKA</name>
<protein>
    <recommendedName>
        <fullName evidence="3">RING-type domain-containing protein</fullName>
    </recommendedName>
</protein>
<proteinExistence type="predicted"/>
<evidence type="ECO:0000313" key="1">
    <source>
        <dbReference type="EMBL" id="KAK2964603.1"/>
    </source>
</evidence>
<gene>
    <name evidence="1" type="ORF">BLNAU_520</name>
</gene>
<sequence length="167" mass="19030">MWKVRRSHRLVWESVCGGIGDWADAASLQRTPKCVDRMASTESDGQCNELVSTPPLPCDCVSPARDCGGVPSPTLLESGRAEHRRECPICADDVPHFNHTAPLSRRRRITTQHHPLHRHPFFRTARLFDWEQGCLFSSCLSQPHTSSPTQHFHLFSVLVHSHRRNHR</sequence>
<organism evidence="1 2">
    <name type="scientific">Blattamonas nauphoetae</name>
    <dbReference type="NCBI Taxonomy" id="2049346"/>
    <lineage>
        <taxon>Eukaryota</taxon>
        <taxon>Metamonada</taxon>
        <taxon>Preaxostyla</taxon>
        <taxon>Oxymonadida</taxon>
        <taxon>Blattamonas</taxon>
    </lineage>
</organism>
<accession>A0ABQ9YLG5</accession>
<comment type="caution">
    <text evidence="1">The sequence shown here is derived from an EMBL/GenBank/DDBJ whole genome shotgun (WGS) entry which is preliminary data.</text>
</comment>